<evidence type="ECO:0000313" key="3">
    <source>
        <dbReference type="Proteomes" id="UP000000763"/>
    </source>
</evidence>
<feature type="region of interest" description="Disordered" evidence="1">
    <location>
        <begin position="184"/>
        <end position="206"/>
    </location>
</feature>
<sequence length="219" mass="23586">MRRRPAVGTYPDLVDIEAEGKEGLQAGFENEISLPRRLPVARLDGMENGRVPVVDLPEATPRRHVAERVAPHGSERRCRCHRRGAIGSGDAVGDGGEEAVHGQMWLWEAVGADGRLRLRRREQRRRRRRQLGIGSEVVTRCLAGLLGSLPHPTRRREAVLGEAQEGDMRRRGAVVAGERGGIGGAVRVREGDDGGGGSRKAGEAATVHDEVVDAAAGAI</sequence>
<dbReference type="EMBL" id="AP008212">
    <property type="protein sequence ID" value="BAH93473.1"/>
    <property type="molecule type" value="Genomic_DNA"/>
</dbReference>
<reference evidence="3" key="2">
    <citation type="journal article" date="2008" name="Nucleic Acids Res.">
        <title>The rice annotation project database (RAP-DB): 2008 update.</title>
        <authorList>
            <consortium name="The rice annotation project (RAP)"/>
        </authorList>
    </citation>
    <scope>GENOME REANNOTATION</scope>
    <source>
        <strain evidence="3">cv. Nipponbare</strain>
    </source>
</reference>
<protein>
    <submittedName>
        <fullName evidence="2">Os06g0313260 protein</fullName>
    </submittedName>
</protein>
<proteinExistence type="predicted"/>
<dbReference type="AlphaFoldDB" id="C7J438"/>
<dbReference type="Proteomes" id="UP000000763">
    <property type="component" value="Chromosome 6"/>
</dbReference>
<reference evidence="2 3" key="1">
    <citation type="journal article" date="2005" name="Nature">
        <title>The map-based sequence of the rice genome.</title>
        <authorList>
            <consortium name="International rice genome sequencing project (IRGSP)"/>
            <person name="Matsumoto T."/>
            <person name="Wu J."/>
            <person name="Kanamori H."/>
            <person name="Katayose Y."/>
            <person name="Fujisawa M."/>
            <person name="Namiki N."/>
            <person name="Mizuno H."/>
            <person name="Yamamoto K."/>
            <person name="Antonio B.A."/>
            <person name="Baba T."/>
            <person name="Sakata K."/>
            <person name="Nagamura Y."/>
            <person name="Aoki H."/>
            <person name="Arikawa K."/>
            <person name="Arita K."/>
            <person name="Bito T."/>
            <person name="Chiden Y."/>
            <person name="Fujitsuka N."/>
            <person name="Fukunaka R."/>
            <person name="Hamada M."/>
            <person name="Harada C."/>
            <person name="Hayashi A."/>
            <person name="Hijishita S."/>
            <person name="Honda M."/>
            <person name="Hosokawa S."/>
            <person name="Ichikawa Y."/>
            <person name="Idonuma A."/>
            <person name="Iijima M."/>
            <person name="Ikeda M."/>
            <person name="Ikeno M."/>
            <person name="Ito K."/>
            <person name="Ito S."/>
            <person name="Ito T."/>
            <person name="Ito Y."/>
            <person name="Ito Y."/>
            <person name="Iwabuchi A."/>
            <person name="Kamiya K."/>
            <person name="Karasawa W."/>
            <person name="Kurita K."/>
            <person name="Katagiri S."/>
            <person name="Kikuta A."/>
            <person name="Kobayashi H."/>
            <person name="Kobayashi N."/>
            <person name="Machita K."/>
            <person name="Maehara T."/>
            <person name="Masukawa M."/>
            <person name="Mizubayashi T."/>
            <person name="Mukai Y."/>
            <person name="Nagasaki H."/>
            <person name="Nagata Y."/>
            <person name="Naito S."/>
            <person name="Nakashima M."/>
            <person name="Nakama Y."/>
            <person name="Nakamichi Y."/>
            <person name="Nakamura M."/>
            <person name="Meguro A."/>
            <person name="Negishi M."/>
            <person name="Ohta I."/>
            <person name="Ohta T."/>
            <person name="Okamoto M."/>
            <person name="Ono N."/>
            <person name="Saji S."/>
            <person name="Sakaguchi M."/>
            <person name="Sakai K."/>
            <person name="Shibata M."/>
            <person name="Shimokawa T."/>
            <person name="Song J."/>
            <person name="Takazaki Y."/>
            <person name="Terasawa K."/>
            <person name="Tsugane M."/>
            <person name="Tsuji K."/>
            <person name="Ueda S."/>
            <person name="Waki K."/>
            <person name="Yamagata H."/>
            <person name="Yamamoto M."/>
            <person name="Yamamoto S."/>
            <person name="Yamane H."/>
            <person name="Yoshiki S."/>
            <person name="Yoshihara R."/>
            <person name="Yukawa K."/>
            <person name="Zhong H."/>
            <person name="Yano M."/>
            <person name="Yuan Q."/>
            <person name="Ouyang S."/>
            <person name="Liu J."/>
            <person name="Jones K.M."/>
            <person name="Gansberger K."/>
            <person name="Moffat K."/>
            <person name="Hill J."/>
            <person name="Bera J."/>
            <person name="Fadrosh D."/>
            <person name="Jin S."/>
            <person name="Johri S."/>
            <person name="Kim M."/>
            <person name="Overton L."/>
            <person name="Reardon M."/>
            <person name="Tsitrin T."/>
            <person name="Vuong H."/>
            <person name="Weaver B."/>
            <person name="Ciecko A."/>
            <person name="Tallon L."/>
            <person name="Jackson J."/>
            <person name="Pai G."/>
            <person name="Aken S.V."/>
            <person name="Utterback T."/>
            <person name="Reidmuller S."/>
            <person name="Feldblyum T."/>
            <person name="Hsiao J."/>
            <person name="Zismann V."/>
            <person name="Iobst S."/>
            <person name="de Vazeille A.R."/>
            <person name="Buell C.R."/>
            <person name="Ying K."/>
            <person name="Li Y."/>
            <person name="Lu T."/>
            <person name="Huang Y."/>
            <person name="Zhao Q."/>
            <person name="Feng Q."/>
            <person name="Zhang L."/>
            <person name="Zhu J."/>
            <person name="Weng Q."/>
            <person name="Mu J."/>
            <person name="Lu Y."/>
            <person name="Fan D."/>
            <person name="Liu Y."/>
            <person name="Guan J."/>
            <person name="Zhang Y."/>
            <person name="Yu S."/>
            <person name="Liu X."/>
            <person name="Zhang Y."/>
            <person name="Hong G."/>
            <person name="Han B."/>
            <person name="Choisne N."/>
            <person name="Demange N."/>
            <person name="Orjeda G."/>
            <person name="Samain S."/>
            <person name="Cattolico L."/>
            <person name="Pelletier E."/>
            <person name="Couloux A."/>
            <person name="Segurens B."/>
            <person name="Wincker P."/>
            <person name="D'Hont A."/>
            <person name="Scarpelli C."/>
            <person name="Weissenbach J."/>
            <person name="Salanoubat M."/>
            <person name="Quetier F."/>
            <person name="Yu Y."/>
            <person name="Kim H.R."/>
            <person name="Rambo T."/>
            <person name="Currie J."/>
            <person name="Collura K."/>
            <person name="Luo M."/>
            <person name="Yang T."/>
            <person name="Ammiraju J.S.S."/>
            <person name="Engler F."/>
            <person name="Soderlund C."/>
            <person name="Wing R.A."/>
            <person name="Palmer L.E."/>
            <person name="de la Bastide M."/>
            <person name="Spiegel L."/>
            <person name="Nascimento L."/>
            <person name="Zutavern T."/>
            <person name="O'Shaughnessy A."/>
            <person name="Dike S."/>
            <person name="Dedhia N."/>
            <person name="Preston R."/>
            <person name="Balija V."/>
            <person name="McCombie W.R."/>
            <person name="Chow T."/>
            <person name="Chen H."/>
            <person name="Chung M."/>
            <person name="Chen C."/>
            <person name="Shaw J."/>
            <person name="Wu H."/>
            <person name="Hsiao K."/>
            <person name="Chao Y."/>
            <person name="Chu M."/>
            <person name="Cheng C."/>
            <person name="Hour A."/>
            <person name="Lee P."/>
            <person name="Lin S."/>
            <person name="Lin Y."/>
            <person name="Liou J."/>
            <person name="Liu S."/>
            <person name="Hsing Y."/>
            <person name="Raghuvanshi S."/>
            <person name="Mohanty A."/>
            <person name="Bharti A.K."/>
            <person name="Gaur A."/>
            <person name="Gupta V."/>
            <person name="Kumar D."/>
            <person name="Ravi V."/>
            <person name="Vij S."/>
            <person name="Kapur A."/>
            <person name="Khurana P."/>
            <person name="Khurana P."/>
            <person name="Khurana J.P."/>
            <person name="Tyagi A.K."/>
            <person name="Gaikwad K."/>
            <person name="Singh A."/>
            <person name="Dalal V."/>
            <person name="Srivastava S."/>
            <person name="Dixit A."/>
            <person name="Pal A.K."/>
            <person name="Ghazi I.A."/>
            <person name="Yadav M."/>
            <person name="Pandit A."/>
            <person name="Bhargava A."/>
            <person name="Sureshbabu K."/>
            <person name="Batra K."/>
            <person name="Sharma T.R."/>
            <person name="Mohapatra T."/>
            <person name="Singh N.K."/>
            <person name="Messing J."/>
            <person name="Nelson A.B."/>
            <person name="Fuks G."/>
            <person name="Kavchok S."/>
            <person name="Keizer G."/>
            <person name="Linton E."/>
            <person name="Llaca V."/>
            <person name="Song R."/>
            <person name="Tanyolac B."/>
            <person name="Young S."/>
            <person name="Ho-Il K."/>
            <person name="Hahn J.H."/>
            <person name="Sangsakoo G."/>
            <person name="Vanavichit A."/>
            <person name="de Mattos Luiz.A.T."/>
            <person name="Zimmer P.D."/>
            <person name="Malone G."/>
            <person name="Dellagostin O."/>
            <person name="de Oliveira A.C."/>
            <person name="Bevan M."/>
            <person name="Bancroft I."/>
            <person name="Minx P."/>
            <person name="Cordum H."/>
            <person name="Wilson R."/>
            <person name="Cheng Z."/>
            <person name="Jin W."/>
            <person name="Jiang J."/>
            <person name="Leong S.A."/>
            <person name="Iwama H."/>
            <person name="Gojobori T."/>
            <person name="Itoh T."/>
            <person name="Niimura Y."/>
            <person name="Fujii Y."/>
            <person name="Habara T."/>
            <person name="Sakai H."/>
            <person name="Sato Y."/>
            <person name="Wilson G."/>
            <person name="Kumar K."/>
            <person name="McCouch S."/>
            <person name="Juretic N."/>
            <person name="Hoen D."/>
            <person name="Wright S."/>
            <person name="Bruskiewich R."/>
            <person name="Bureau T."/>
            <person name="Miyao A."/>
            <person name="Hirochika H."/>
            <person name="Nishikawa T."/>
            <person name="Kadowaki K."/>
            <person name="Sugiura M."/>
            <person name="Burr B."/>
            <person name="Sasaki T."/>
        </authorList>
    </citation>
    <scope>NUCLEOTIDE SEQUENCE [LARGE SCALE GENOMIC DNA]</scope>
    <source>
        <strain evidence="3">cv. Nipponbare</strain>
    </source>
</reference>
<accession>C7J438</accession>
<gene>
    <name evidence="2" type="ordered locus">Os06g0313260</name>
</gene>
<evidence type="ECO:0000256" key="1">
    <source>
        <dbReference type="SAM" id="MobiDB-lite"/>
    </source>
</evidence>
<organism evidence="2 3">
    <name type="scientific">Oryza sativa subsp. japonica</name>
    <name type="common">Rice</name>
    <dbReference type="NCBI Taxonomy" id="39947"/>
    <lineage>
        <taxon>Eukaryota</taxon>
        <taxon>Viridiplantae</taxon>
        <taxon>Streptophyta</taxon>
        <taxon>Embryophyta</taxon>
        <taxon>Tracheophyta</taxon>
        <taxon>Spermatophyta</taxon>
        <taxon>Magnoliopsida</taxon>
        <taxon>Liliopsida</taxon>
        <taxon>Poales</taxon>
        <taxon>Poaceae</taxon>
        <taxon>BOP clade</taxon>
        <taxon>Oryzoideae</taxon>
        <taxon>Oryzeae</taxon>
        <taxon>Oryzinae</taxon>
        <taxon>Oryza</taxon>
        <taxon>Oryza sativa</taxon>
    </lineage>
</organism>
<name>C7J438_ORYSJ</name>
<dbReference type="KEGG" id="dosa:Os06g0313260"/>
<evidence type="ECO:0000313" key="2">
    <source>
        <dbReference type="EMBL" id="BAH93473.1"/>
    </source>
</evidence>